<sequence>MYRLYSKLSYFSTIMITNYPEKVKKKHQGGFLLSPSHIGGVGATMNMSVSPPAKKIVLSPSRWAKKKLGGRIFLSLLSGGR</sequence>
<protein>
    <submittedName>
        <fullName evidence="1">Uncharacterized protein</fullName>
    </submittedName>
</protein>
<accession>A0A1W9NYW1</accession>
<evidence type="ECO:0000313" key="1">
    <source>
        <dbReference type="EMBL" id="OQX51326.1"/>
    </source>
</evidence>
<organism evidence="1 2">
    <name type="scientific">candidate division CPR3 bacterium 4484_211</name>
    <dbReference type="NCBI Taxonomy" id="1968527"/>
    <lineage>
        <taxon>Bacteria</taxon>
        <taxon>Bacteria division CPR3</taxon>
    </lineage>
</organism>
<dbReference type="AlphaFoldDB" id="A0A1W9NYW1"/>
<dbReference type="Proteomes" id="UP000192520">
    <property type="component" value="Unassembled WGS sequence"/>
</dbReference>
<evidence type="ECO:0000313" key="2">
    <source>
        <dbReference type="Proteomes" id="UP000192520"/>
    </source>
</evidence>
<reference evidence="2" key="1">
    <citation type="submission" date="2017-03" db="EMBL/GenBank/DDBJ databases">
        <title>Novel pathways for hydrocarbon cycling and metabolic interdependencies in hydrothermal sediment communities.</title>
        <authorList>
            <person name="Dombrowski N."/>
            <person name="Seitz K."/>
            <person name="Teske A."/>
            <person name="Baker B."/>
        </authorList>
    </citation>
    <scope>NUCLEOTIDE SEQUENCE [LARGE SCALE GENOMIC DNA]</scope>
</reference>
<dbReference type="EMBL" id="MZGJ01000005">
    <property type="protein sequence ID" value="OQX51326.1"/>
    <property type="molecule type" value="Genomic_DNA"/>
</dbReference>
<gene>
    <name evidence="1" type="ORF">B5M47_01325</name>
</gene>
<comment type="caution">
    <text evidence="1">The sequence shown here is derived from an EMBL/GenBank/DDBJ whole genome shotgun (WGS) entry which is preliminary data.</text>
</comment>
<proteinExistence type="predicted"/>
<name>A0A1W9NYW1_UNCC3</name>